<dbReference type="EMBL" id="CAJNOE010001687">
    <property type="protein sequence ID" value="CAF1443390.1"/>
    <property type="molecule type" value="Genomic_DNA"/>
</dbReference>
<dbReference type="Proteomes" id="UP000663860">
    <property type="component" value="Unassembled WGS sequence"/>
</dbReference>
<accession>A0A815P2U2</accession>
<organism evidence="1 2">
    <name type="scientific">Adineta steineri</name>
    <dbReference type="NCBI Taxonomy" id="433720"/>
    <lineage>
        <taxon>Eukaryota</taxon>
        <taxon>Metazoa</taxon>
        <taxon>Spiralia</taxon>
        <taxon>Gnathifera</taxon>
        <taxon>Rotifera</taxon>
        <taxon>Eurotatoria</taxon>
        <taxon>Bdelloidea</taxon>
        <taxon>Adinetida</taxon>
        <taxon>Adinetidae</taxon>
        <taxon>Adineta</taxon>
    </lineage>
</organism>
<dbReference type="PANTHER" id="PTHR45737">
    <property type="entry name" value="VON WILLEBRAND FACTOR A DOMAIN-CONTAINING PROTEIN 5A"/>
    <property type="match status" value="1"/>
</dbReference>
<reference evidence="1" key="1">
    <citation type="submission" date="2021-02" db="EMBL/GenBank/DDBJ databases">
        <authorList>
            <person name="Nowell W R."/>
        </authorList>
    </citation>
    <scope>NUCLEOTIDE SEQUENCE</scope>
</reference>
<feature type="non-terminal residue" evidence="1">
    <location>
        <position position="1"/>
    </location>
</feature>
<evidence type="ECO:0000313" key="1">
    <source>
        <dbReference type="EMBL" id="CAF1443390.1"/>
    </source>
</evidence>
<comment type="caution">
    <text evidence="1">The sequence shown here is derived from an EMBL/GenBank/DDBJ whole genome shotgun (WGS) entry which is preliminary data.</text>
</comment>
<sequence length="368" mass="42018">LVKGLARATNGRFVFIPPHTSVDVHVGEQLQKALQPCITNIQVKWNLETTPIITIPMKTPPVYVNDRLIVYALADNSSIKFDHHSRVELISAQHRLGEAKVTQIPNVSSNGTIARLAAKALILELQHQKLPSSTQKKKRSLLKTLFKKHHNDDETTKETTKKRIIELSLKYNILSPHTAFVGVEKRMNASNADMILREVPIQISADDQHLLTHPRRSSNCWVISCRKSSRQTPSNIRLRDEDDDEDYEDNSCQSYINSFSTQATDISLMNDEDIVRYLIHKQKFDGSWQLNENDIERLTGKPMTTFQQMANNEILISAIVISILEIRFASLSSMWYGIVQKARKHLLDCLGKDTNKLNTLLENIRQQF</sequence>
<gene>
    <name evidence="1" type="ORF">IZO911_LOCUS41933</name>
</gene>
<protein>
    <submittedName>
        <fullName evidence="1">Uncharacterized protein</fullName>
    </submittedName>
</protein>
<name>A0A815P2U2_9BILA</name>
<dbReference type="PANTHER" id="PTHR45737:SF6">
    <property type="entry name" value="VON WILLEBRAND FACTOR A DOMAIN-CONTAINING PROTEIN 5A"/>
    <property type="match status" value="1"/>
</dbReference>
<proteinExistence type="predicted"/>
<dbReference type="AlphaFoldDB" id="A0A815P2U2"/>
<evidence type="ECO:0000313" key="2">
    <source>
        <dbReference type="Proteomes" id="UP000663860"/>
    </source>
</evidence>